<evidence type="ECO:0000256" key="1">
    <source>
        <dbReference type="SAM" id="MobiDB-lite"/>
    </source>
</evidence>
<feature type="compositionally biased region" description="Polar residues" evidence="1">
    <location>
        <begin position="436"/>
        <end position="453"/>
    </location>
</feature>
<accession>A0AA88WJ17</accession>
<dbReference type="Proteomes" id="UP001188597">
    <property type="component" value="Unassembled WGS sequence"/>
</dbReference>
<evidence type="ECO:0000313" key="3">
    <source>
        <dbReference type="Proteomes" id="UP001188597"/>
    </source>
</evidence>
<organism evidence="2 3">
    <name type="scientific">Escallonia herrerae</name>
    <dbReference type="NCBI Taxonomy" id="1293975"/>
    <lineage>
        <taxon>Eukaryota</taxon>
        <taxon>Viridiplantae</taxon>
        <taxon>Streptophyta</taxon>
        <taxon>Embryophyta</taxon>
        <taxon>Tracheophyta</taxon>
        <taxon>Spermatophyta</taxon>
        <taxon>Magnoliopsida</taxon>
        <taxon>eudicotyledons</taxon>
        <taxon>Gunneridae</taxon>
        <taxon>Pentapetalae</taxon>
        <taxon>asterids</taxon>
        <taxon>campanulids</taxon>
        <taxon>Escalloniales</taxon>
        <taxon>Escalloniaceae</taxon>
        <taxon>Escallonia</taxon>
    </lineage>
</organism>
<feature type="compositionally biased region" description="Polar residues" evidence="1">
    <location>
        <begin position="474"/>
        <end position="505"/>
    </location>
</feature>
<feature type="compositionally biased region" description="Polar residues" evidence="1">
    <location>
        <begin position="840"/>
        <end position="849"/>
    </location>
</feature>
<feature type="compositionally biased region" description="Basic and acidic residues" evidence="1">
    <location>
        <begin position="639"/>
        <end position="655"/>
    </location>
</feature>
<feature type="region of interest" description="Disordered" evidence="1">
    <location>
        <begin position="1070"/>
        <end position="1109"/>
    </location>
</feature>
<feature type="region of interest" description="Disordered" evidence="1">
    <location>
        <begin position="1369"/>
        <end position="1388"/>
    </location>
</feature>
<feature type="compositionally biased region" description="Polar residues" evidence="1">
    <location>
        <begin position="892"/>
        <end position="902"/>
    </location>
</feature>
<comment type="caution">
    <text evidence="2">The sequence shown here is derived from an EMBL/GenBank/DDBJ whole genome shotgun (WGS) entry which is preliminary data.</text>
</comment>
<sequence>MFQPRQDEANFLGVDTESDRHNLNSGGFPTYELQQGSGPEHLTHTSVRSETSESPVSLDLFGGQHQMSAPHQGMVQSLPQQQSRINDMQQLQQQVMLRKLQELQRQKELRQQNSANQISSARQASNHSPALVNGTPISDVPWMTQFTAGGPNWMQRASPAMQGLSAGLVYSPEHGQAPRSLPLAAQQVDQSLYGVPISSSRGSLNQYSSSAIDKPSAQQTSAYGNSFPGNQYAAFSDQVAMQDGISIGKQGSEGGIFIGHSDRGLGGGMTVEHLQQLSSLQGSATVQEFQQKQEPAGPSEAFQGKTVMQDASAQNTVALDPTEEKILFGSDDNIWDAFGSNMTGGTSNLLEGAGIPNGFPSVQSGSWSALMQSAVAETSSSDVGLQEEWTGLSYHNPGNQQPSTYDDSGKNRSVLADDNLQLTSEPSLGSLPPPMTHSSQRPIFQSSGGNQWLTRGPPQKPLAGGSQIHGDASHSPNAELNAQKISSHWSPQQSQPYNKPNIWNVSDSVLPSGNAVMNRHRNEKSLQDSSSHGQNRVMREEMCHGDGIWKANLTAEMEPVKSSVQSPQKNGQGFSLNSPAASIISEEAIELLPNNNQLNYWKHVDSLVNSKGSYVSRKLDHHLNNGPQILESLNGYGKEGSKVHGMENSNIKDDTYDNYNSNLDASDSRTMSDGKLKSSNKIGPKTTGPRKFQFHPMGNVDEDVGRSYGASQPTPSQAMPQQSSQGVKNHDQGYFGKQKLFRQRQLQDLQGDVKGVDEAPSRGIFPGSASNVSASLGRSIGFYAPDKDSQPSQNMLELLHKVDQSREHGTMMHFSPSKCNPSSEMPEAEHSDGSAGLLQRSHSSASQGFGLQLAPPLQRLPVSNHASHSSTQIVNSFGSNQVTSEIKDESHTQFPNNSQSLPASHGMFQGEPKNNRYVIPGQTGTEASPYKMSGNLNSGFPNARSQPQNQLGGNAGGPVSTNQSFSRSLVDFLSSLKRLMTLVDLLLVQSAEVSLPDAAGSISYENTASSGEPSQPTGTIHFHERVQSFSPGEAVSDSQPFITSGISQQGSFSKMLPNMWTNVPAQQHFSGSQARKVSSKSFQSQQSNILESGSSTPENVENQDTKGNIPSELVANSMNLKGSGDEQMMNEVPCQPGSSGNINLVRKMNESARREPIVNHLVDLSPAISASSQRDIEAFGRSLKPNSLFHQSYSLLNQMQAMKHTETDPRNSGLKLVKASDNVLDGQQVAPKTGQSNECISKVGDALARHTAVPSGDARMLSFSVPADNLRRNASSQPGYLPSQDVFAVGQNESQTYSHSSNTASVRAEHTQISPQMAPSWFNQYGTFKNGQILPMYGARQAAIVKSLEQPFNLGKSSSSLHTLNSTEQVNAAADTSQVGDRRKGSSPASIAIDHISSSQSLPPDVGGQNSVVLRPKKRKTATSVLHPWHKEVSLFRSPQTISLDLPNSPPPVVHELNVSAVADSGNEMTVKKPFVSLKCTRLLWLVVGTLMSEVDWAKSANRLSEKFEEEAGTNEDGLAMHRPRRRLMLTTQLMQQLLSPPSATILSSDASSNHESVAYFAARLALGDACSLVCSNVPCSGANFLSDTCQTSERTGDHHLSEVMEDFMARARKLENDLLRKEKRKISFLSGTGIEKGGVGVLGGLDKRASVLDLRVECQDLEKFSVINRFAKFHGRGQADGAETSSSSDAAASAQKPSPQRYVTASPFPRNLPDRVQCLSL</sequence>
<dbReference type="PANTHER" id="PTHR31267">
    <property type="entry name" value="DENTIN SIALOPHOSPHOPROTEIN-LIKE PROTEIN"/>
    <property type="match status" value="1"/>
</dbReference>
<feature type="compositionally biased region" description="Polar residues" evidence="1">
    <location>
        <begin position="23"/>
        <end position="37"/>
    </location>
</feature>
<feature type="compositionally biased region" description="Polar residues" evidence="1">
    <location>
        <begin position="396"/>
        <end position="406"/>
    </location>
</feature>
<gene>
    <name evidence="2" type="ORF">RJ639_038763</name>
</gene>
<feature type="compositionally biased region" description="Polar residues" evidence="1">
    <location>
        <begin position="1369"/>
        <end position="1379"/>
    </location>
</feature>
<proteinExistence type="predicted"/>
<feature type="compositionally biased region" description="Polar residues" evidence="1">
    <location>
        <begin position="113"/>
        <end position="128"/>
    </location>
</feature>
<protein>
    <submittedName>
        <fullName evidence="2">Uncharacterized protein</fullName>
    </submittedName>
</protein>
<evidence type="ECO:0000313" key="2">
    <source>
        <dbReference type="EMBL" id="KAK3028042.1"/>
    </source>
</evidence>
<feature type="region of interest" description="Disordered" evidence="1">
    <location>
        <begin position="1678"/>
        <end position="1710"/>
    </location>
</feature>
<feature type="compositionally biased region" description="Polar residues" evidence="1">
    <location>
        <begin position="709"/>
        <end position="727"/>
    </location>
</feature>
<feature type="region of interest" description="Disordered" evidence="1">
    <location>
        <begin position="811"/>
        <end position="849"/>
    </location>
</feature>
<keyword evidence="3" id="KW-1185">Reference proteome</keyword>
<feature type="region of interest" description="Disordered" evidence="1">
    <location>
        <begin position="1"/>
        <end position="71"/>
    </location>
</feature>
<dbReference type="EMBL" id="JAVXUP010000431">
    <property type="protein sequence ID" value="KAK3028042.1"/>
    <property type="molecule type" value="Genomic_DNA"/>
</dbReference>
<feature type="region of interest" description="Disordered" evidence="1">
    <location>
        <begin position="391"/>
        <end position="505"/>
    </location>
</feature>
<feature type="compositionally biased region" description="Polar residues" evidence="1">
    <location>
        <begin position="44"/>
        <end position="55"/>
    </location>
</feature>
<feature type="compositionally biased region" description="Basic and acidic residues" evidence="1">
    <location>
        <begin position="666"/>
        <end position="676"/>
    </location>
</feature>
<reference evidence="2" key="1">
    <citation type="submission" date="2022-12" db="EMBL/GenBank/DDBJ databases">
        <title>Draft genome assemblies for two species of Escallonia (Escalloniales).</title>
        <authorList>
            <person name="Chanderbali A."/>
            <person name="Dervinis C."/>
            <person name="Anghel I."/>
            <person name="Soltis D."/>
            <person name="Soltis P."/>
            <person name="Zapata F."/>
        </authorList>
    </citation>
    <scope>NUCLEOTIDE SEQUENCE</scope>
    <source>
        <strain evidence="2">UCBG64.0493</strain>
        <tissue evidence="2">Leaf</tissue>
    </source>
</reference>
<dbReference type="PANTHER" id="PTHR31267:SF2">
    <property type="entry name" value="EXPRESSED PROTEIN"/>
    <property type="match status" value="1"/>
</dbReference>
<name>A0AA88WJ17_9ASTE</name>
<feature type="region of interest" description="Disordered" evidence="1">
    <location>
        <begin position="107"/>
        <end position="134"/>
    </location>
</feature>
<feature type="compositionally biased region" description="Low complexity" evidence="1">
    <location>
        <begin position="1683"/>
        <end position="1695"/>
    </location>
</feature>
<feature type="region of interest" description="Disordered" evidence="1">
    <location>
        <begin position="884"/>
        <end position="903"/>
    </location>
</feature>
<feature type="compositionally biased region" description="Polar residues" evidence="1">
    <location>
        <begin position="1088"/>
        <end position="1109"/>
    </location>
</feature>
<feature type="region of interest" description="Disordered" evidence="1">
    <location>
        <begin position="639"/>
        <end position="731"/>
    </location>
</feature>